<accession>A0A0K1Q260</accession>
<organism evidence="1 2">
    <name type="scientific">Labilithrix luteola</name>
    <dbReference type="NCBI Taxonomy" id="1391654"/>
    <lineage>
        <taxon>Bacteria</taxon>
        <taxon>Pseudomonadati</taxon>
        <taxon>Myxococcota</taxon>
        <taxon>Polyangia</taxon>
        <taxon>Polyangiales</taxon>
        <taxon>Labilitrichaceae</taxon>
        <taxon>Labilithrix</taxon>
    </lineage>
</organism>
<gene>
    <name evidence="1" type="ORF">AKJ09_06476</name>
</gene>
<evidence type="ECO:0000313" key="1">
    <source>
        <dbReference type="EMBL" id="AKU99812.1"/>
    </source>
</evidence>
<proteinExistence type="predicted"/>
<name>A0A0K1Q260_9BACT</name>
<protein>
    <submittedName>
        <fullName evidence="1">Uncharacterized protein</fullName>
    </submittedName>
</protein>
<keyword evidence="2" id="KW-1185">Reference proteome</keyword>
<sequence length="119" mass="12291">MRAFSRWASFLSASRRALLCAALTAVASFGLVLGFGAAPPDLAMTMSSSASSSLSSSSLGPARQSLDALFGFGGGDDQVFVMATPDANNECCIITRVRVGQAARADGRRSAKAPTSKHF</sequence>
<dbReference type="Proteomes" id="UP000064967">
    <property type="component" value="Chromosome"/>
</dbReference>
<dbReference type="KEGG" id="llu:AKJ09_06476"/>
<dbReference type="EMBL" id="CP012333">
    <property type="protein sequence ID" value="AKU99812.1"/>
    <property type="molecule type" value="Genomic_DNA"/>
</dbReference>
<dbReference type="RefSeq" id="WP_146651205.1">
    <property type="nucleotide sequence ID" value="NZ_CP012333.1"/>
</dbReference>
<evidence type="ECO:0000313" key="2">
    <source>
        <dbReference type="Proteomes" id="UP000064967"/>
    </source>
</evidence>
<dbReference type="AlphaFoldDB" id="A0A0K1Q260"/>
<reference evidence="1 2" key="1">
    <citation type="submission" date="2015-08" db="EMBL/GenBank/DDBJ databases">
        <authorList>
            <person name="Babu N.S."/>
            <person name="Beckwith C.J."/>
            <person name="Beseler K.G."/>
            <person name="Brison A."/>
            <person name="Carone J.V."/>
            <person name="Caskin T.P."/>
            <person name="Diamond M."/>
            <person name="Durham M.E."/>
            <person name="Foxe J.M."/>
            <person name="Go M."/>
            <person name="Henderson B.A."/>
            <person name="Jones I.B."/>
            <person name="McGettigan J.A."/>
            <person name="Micheletti S.J."/>
            <person name="Nasrallah M.E."/>
            <person name="Ortiz D."/>
            <person name="Piller C.R."/>
            <person name="Privatt S.R."/>
            <person name="Schneider S.L."/>
            <person name="Sharp S."/>
            <person name="Smith T.C."/>
            <person name="Stanton J.D."/>
            <person name="Ullery H.E."/>
            <person name="Wilson R.J."/>
            <person name="Serrano M.G."/>
            <person name="Buck G."/>
            <person name="Lee V."/>
            <person name="Wang Y."/>
            <person name="Carvalho R."/>
            <person name="Voegtly L."/>
            <person name="Shi R."/>
            <person name="Duckworth R."/>
            <person name="Johnson A."/>
            <person name="Loviza R."/>
            <person name="Walstead R."/>
            <person name="Shah Z."/>
            <person name="Kiflezghi M."/>
            <person name="Wade K."/>
            <person name="Ball S.L."/>
            <person name="Bradley K.W."/>
            <person name="Asai D.J."/>
            <person name="Bowman C.A."/>
            <person name="Russell D.A."/>
            <person name="Pope W.H."/>
            <person name="Jacobs-Sera D."/>
            <person name="Hendrix R.W."/>
            <person name="Hatfull G.F."/>
        </authorList>
    </citation>
    <scope>NUCLEOTIDE SEQUENCE [LARGE SCALE GENOMIC DNA]</scope>
    <source>
        <strain evidence="1 2">DSM 27648</strain>
    </source>
</reference>